<gene>
    <name evidence="1" type="ORF">PACLA_8A067737</name>
</gene>
<name>A0A6S7IRB5_PARCT</name>
<dbReference type="PROSITE" id="PS50157">
    <property type="entry name" value="ZINC_FINGER_C2H2_2"/>
    <property type="match status" value="1"/>
</dbReference>
<dbReference type="Proteomes" id="UP001152795">
    <property type="component" value="Unassembled WGS sequence"/>
</dbReference>
<keyword evidence="2" id="KW-1185">Reference proteome</keyword>
<dbReference type="OrthoDB" id="5952546at2759"/>
<evidence type="ECO:0000313" key="2">
    <source>
        <dbReference type="Proteomes" id="UP001152795"/>
    </source>
</evidence>
<comment type="caution">
    <text evidence="1">The sequence shown here is derived from an EMBL/GenBank/DDBJ whole genome shotgun (WGS) entry which is preliminary data.</text>
</comment>
<reference evidence="1" key="1">
    <citation type="submission" date="2020-04" db="EMBL/GenBank/DDBJ databases">
        <authorList>
            <person name="Alioto T."/>
            <person name="Alioto T."/>
            <person name="Gomez Garrido J."/>
        </authorList>
    </citation>
    <scope>NUCLEOTIDE SEQUENCE</scope>
    <source>
        <strain evidence="1">A484AB</strain>
    </source>
</reference>
<dbReference type="Pfam" id="PF20231">
    <property type="entry name" value="DUF6589"/>
    <property type="match status" value="1"/>
</dbReference>
<sequence>MKDIDDTPEQNNYTGEPIDVNAKKEYANRVIKSFVTEHVVNNIPQVPPQSIESNKRVTLICRICNKKYVRPSALQKHEEKIHGLQPPKSHTAVAQAKEQDTVYNYTHQVLVLLLLRLNHNDAIKLGDGERILRLYKCFCLYFKVSKCPKYAIAALHLQEQVNCLLNPRLARSLTCNRFVNHQGKLDTNFPMNLDVEHDNKAFKADIHSFKGEITVRSISREEELYKTVPGRKYVAFPDMKHNVLADIDVESLRSWIISNQ</sequence>
<proteinExistence type="predicted"/>
<protein>
    <submittedName>
        <fullName evidence="1">PREDICTED: uncharacterized protein LOC107345372</fullName>
    </submittedName>
</protein>
<dbReference type="InterPro" id="IPR013087">
    <property type="entry name" value="Znf_C2H2_type"/>
</dbReference>
<accession>A0A6S7IRB5</accession>
<dbReference type="AlphaFoldDB" id="A0A6S7IRB5"/>
<evidence type="ECO:0000313" key="1">
    <source>
        <dbReference type="EMBL" id="CAB4020327.1"/>
    </source>
</evidence>
<dbReference type="InterPro" id="IPR046496">
    <property type="entry name" value="DUF6589"/>
</dbReference>
<dbReference type="EMBL" id="CACRXK020010903">
    <property type="protein sequence ID" value="CAB4020327.1"/>
    <property type="molecule type" value="Genomic_DNA"/>
</dbReference>
<dbReference type="PROSITE" id="PS00028">
    <property type="entry name" value="ZINC_FINGER_C2H2_1"/>
    <property type="match status" value="1"/>
</dbReference>
<organism evidence="1 2">
    <name type="scientific">Paramuricea clavata</name>
    <name type="common">Red gorgonian</name>
    <name type="synonym">Violescent sea-whip</name>
    <dbReference type="NCBI Taxonomy" id="317549"/>
    <lineage>
        <taxon>Eukaryota</taxon>
        <taxon>Metazoa</taxon>
        <taxon>Cnidaria</taxon>
        <taxon>Anthozoa</taxon>
        <taxon>Octocorallia</taxon>
        <taxon>Malacalcyonacea</taxon>
        <taxon>Plexauridae</taxon>
        <taxon>Paramuricea</taxon>
    </lineage>
</organism>